<protein>
    <recommendedName>
        <fullName evidence="2 5">peptidylprolyl isomerase</fullName>
        <ecNumber evidence="2 5">5.2.1.8</ecNumber>
    </recommendedName>
</protein>
<dbReference type="PANTHER" id="PTHR45779:SF7">
    <property type="entry name" value="PEPTIDYLPROLYL ISOMERASE"/>
    <property type="match status" value="1"/>
</dbReference>
<dbReference type="InterPro" id="IPR046357">
    <property type="entry name" value="PPIase_dom_sf"/>
</dbReference>
<dbReference type="PROSITE" id="PS50059">
    <property type="entry name" value="FKBP_PPIASE"/>
    <property type="match status" value="1"/>
</dbReference>
<keyword evidence="8" id="KW-1185">Reference proteome</keyword>
<comment type="catalytic activity">
    <reaction evidence="1 5">
        <text>[protein]-peptidylproline (omega=180) = [protein]-peptidylproline (omega=0)</text>
        <dbReference type="Rhea" id="RHEA:16237"/>
        <dbReference type="Rhea" id="RHEA-COMP:10747"/>
        <dbReference type="Rhea" id="RHEA-COMP:10748"/>
        <dbReference type="ChEBI" id="CHEBI:83833"/>
        <dbReference type="ChEBI" id="CHEBI:83834"/>
        <dbReference type="EC" id="5.2.1.8"/>
    </reaction>
</comment>
<comment type="caution">
    <text evidence="7">The sequence shown here is derived from an EMBL/GenBank/DDBJ whole genome shotgun (WGS) entry which is preliminary data.</text>
</comment>
<organism evidence="7 8">
    <name type="scientific">Tegillarca granosa</name>
    <name type="common">Malaysian cockle</name>
    <name type="synonym">Anadara granosa</name>
    <dbReference type="NCBI Taxonomy" id="220873"/>
    <lineage>
        <taxon>Eukaryota</taxon>
        <taxon>Metazoa</taxon>
        <taxon>Spiralia</taxon>
        <taxon>Lophotrochozoa</taxon>
        <taxon>Mollusca</taxon>
        <taxon>Bivalvia</taxon>
        <taxon>Autobranchia</taxon>
        <taxon>Pteriomorphia</taxon>
        <taxon>Arcoida</taxon>
        <taxon>Arcoidea</taxon>
        <taxon>Arcidae</taxon>
        <taxon>Tegillarca</taxon>
    </lineage>
</organism>
<gene>
    <name evidence="7" type="ORF">KUTeg_002346</name>
</gene>
<accession>A0ABQ9FU47</accession>
<evidence type="ECO:0000256" key="3">
    <source>
        <dbReference type="ARBA" id="ARBA00023110"/>
    </source>
</evidence>
<dbReference type="InterPro" id="IPR044609">
    <property type="entry name" value="FKBP2/11"/>
</dbReference>
<dbReference type="EMBL" id="JARBDR010000141">
    <property type="protein sequence ID" value="KAJ8320759.1"/>
    <property type="molecule type" value="Genomic_DNA"/>
</dbReference>
<dbReference type="Pfam" id="PF00254">
    <property type="entry name" value="FKBP_C"/>
    <property type="match status" value="1"/>
</dbReference>
<keyword evidence="4 5" id="KW-0413">Isomerase</keyword>
<evidence type="ECO:0000256" key="5">
    <source>
        <dbReference type="PROSITE-ProRule" id="PRU00277"/>
    </source>
</evidence>
<dbReference type="PANTHER" id="PTHR45779">
    <property type="entry name" value="PEPTIDYLPROLYL ISOMERASE"/>
    <property type="match status" value="1"/>
</dbReference>
<keyword evidence="3 5" id="KW-0697">Rotamase</keyword>
<evidence type="ECO:0000256" key="4">
    <source>
        <dbReference type="ARBA" id="ARBA00023235"/>
    </source>
</evidence>
<dbReference type="InterPro" id="IPR001179">
    <property type="entry name" value="PPIase_FKBP_dom"/>
</dbReference>
<evidence type="ECO:0000256" key="2">
    <source>
        <dbReference type="ARBA" id="ARBA00013194"/>
    </source>
</evidence>
<dbReference type="Proteomes" id="UP001217089">
    <property type="component" value="Unassembled WGS sequence"/>
</dbReference>
<feature type="domain" description="PPIase FKBP-type" evidence="6">
    <location>
        <begin position="3"/>
        <end position="80"/>
    </location>
</feature>
<dbReference type="SUPFAM" id="SSF54534">
    <property type="entry name" value="FKBP-like"/>
    <property type="match status" value="1"/>
</dbReference>
<reference evidence="7 8" key="1">
    <citation type="submission" date="2022-12" db="EMBL/GenBank/DDBJ databases">
        <title>Chromosome-level genome of Tegillarca granosa.</title>
        <authorList>
            <person name="Kim J."/>
        </authorList>
    </citation>
    <scope>NUCLEOTIDE SEQUENCE [LARGE SCALE GENOMIC DNA]</scope>
    <source>
        <strain evidence="7">Teg-2019</strain>
        <tissue evidence="7">Adductor muscle</tissue>
    </source>
</reference>
<dbReference type="EC" id="5.2.1.8" evidence="2 5"/>
<sequence>MAVDLIKVHVVSYFEDGQKFDSTYDRDEPLLIQLGMGQVIKGLEKGLLDMCAGEKRKLTIPPRYAYGSKDMLAPNGKLKL</sequence>
<evidence type="ECO:0000313" key="8">
    <source>
        <dbReference type="Proteomes" id="UP001217089"/>
    </source>
</evidence>
<evidence type="ECO:0000313" key="7">
    <source>
        <dbReference type="EMBL" id="KAJ8320759.1"/>
    </source>
</evidence>
<proteinExistence type="predicted"/>
<evidence type="ECO:0000259" key="6">
    <source>
        <dbReference type="PROSITE" id="PS50059"/>
    </source>
</evidence>
<evidence type="ECO:0000256" key="1">
    <source>
        <dbReference type="ARBA" id="ARBA00000971"/>
    </source>
</evidence>
<name>A0ABQ9FU47_TEGGR</name>
<dbReference type="Gene3D" id="3.10.50.40">
    <property type="match status" value="1"/>
</dbReference>